<evidence type="ECO:0000313" key="3">
    <source>
        <dbReference type="Proteomes" id="UP000266172"/>
    </source>
</evidence>
<gene>
    <name evidence="2" type="ORF">DWX93_06410</name>
</gene>
<keyword evidence="1" id="KW-0472">Membrane</keyword>
<evidence type="ECO:0000256" key="1">
    <source>
        <dbReference type="SAM" id="Phobius"/>
    </source>
</evidence>
<accession>A0A395VAY8</accession>
<keyword evidence="1" id="KW-1133">Transmembrane helix</keyword>
<dbReference type="Pfam" id="PF06541">
    <property type="entry name" value="ABC_trans_CmpB"/>
    <property type="match status" value="1"/>
</dbReference>
<feature type="transmembrane region" description="Helical" evidence="1">
    <location>
        <begin position="134"/>
        <end position="156"/>
    </location>
</feature>
<dbReference type="InterPro" id="IPR010540">
    <property type="entry name" value="CmpB_TMEM229"/>
</dbReference>
<feature type="transmembrane region" description="Helical" evidence="1">
    <location>
        <begin position="168"/>
        <end position="188"/>
    </location>
</feature>
<keyword evidence="1" id="KW-0812">Transmembrane</keyword>
<organism evidence="2 3">
    <name type="scientific">Roseburia hominis</name>
    <dbReference type="NCBI Taxonomy" id="301301"/>
    <lineage>
        <taxon>Bacteria</taxon>
        <taxon>Bacillati</taxon>
        <taxon>Bacillota</taxon>
        <taxon>Clostridia</taxon>
        <taxon>Lachnospirales</taxon>
        <taxon>Lachnospiraceae</taxon>
        <taxon>Roseburia</taxon>
    </lineage>
</organism>
<feature type="transmembrane region" description="Helical" evidence="1">
    <location>
        <begin position="61"/>
        <end position="79"/>
    </location>
</feature>
<evidence type="ECO:0008006" key="4">
    <source>
        <dbReference type="Google" id="ProtNLM"/>
    </source>
</evidence>
<evidence type="ECO:0000313" key="2">
    <source>
        <dbReference type="EMBL" id="RGS41397.1"/>
    </source>
</evidence>
<protein>
    <recommendedName>
        <fullName evidence="4">ABC transporter permease</fullName>
    </recommendedName>
</protein>
<dbReference type="EMBL" id="QRVL01000003">
    <property type="protein sequence ID" value="RGS41397.1"/>
    <property type="molecule type" value="Genomic_DNA"/>
</dbReference>
<proteinExistence type="predicted"/>
<feature type="transmembrane region" description="Helical" evidence="1">
    <location>
        <begin position="29"/>
        <end position="49"/>
    </location>
</feature>
<reference evidence="2 3" key="1">
    <citation type="submission" date="2018-08" db="EMBL/GenBank/DDBJ databases">
        <title>A genome reference for cultivated species of the human gut microbiota.</title>
        <authorList>
            <person name="Zou Y."/>
            <person name="Xue W."/>
            <person name="Luo G."/>
        </authorList>
    </citation>
    <scope>NUCLEOTIDE SEQUENCE [LARGE SCALE GENOMIC DNA]</scope>
    <source>
        <strain evidence="2 3">AF22-12AC</strain>
    </source>
</reference>
<sequence length="198" mass="22465">MKKHDRLPDFSKLCAPEQTPISFFLSQQIYFFFLGSIGGFLWEVAIFLYRDKTFANRGFFYGPWLPVYGIGAVLFYLLLGCRRKKIHPAGVFFLSAAIGTGLELLIGWFLDAIWNLRYWDYSGYPFHFHGYICLYAAVGFGIAGVLWICVLEAPLTRLWKRLSPKVRLGLNTLLLLLFAADCAAALIFPNRGAGITFP</sequence>
<dbReference type="AlphaFoldDB" id="A0A395VAY8"/>
<dbReference type="RefSeq" id="WP_118097126.1">
    <property type="nucleotide sequence ID" value="NZ_QRVL01000003.1"/>
</dbReference>
<dbReference type="Proteomes" id="UP000266172">
    <property type="component" value="Unassembled WGS sequence"/>
</dbReference>
<comment type="caution">
    <text evidence="2">The sequence shown here is derived from an EMBL/GenBank/DDBJ whole genome shotgun (WGS) entry which is preliminary data.</text>
</comment>
<feature type="transmembrane region" description="Helical" evidence="1">
    <location>
        <begin position="91"/>
        <end position="114"/>
    </location>
</feature>
<name>A0A395VAY8_9FIRM</name>